<reference evidence="2" key="1">
    <citation type="journal article" date="2014" name="Int. J. Syst. Evol. Microbiol.">
        <title>Complete genome sequence of Corynebacterium casei LMG S-19264T (=DSM 44701T), isolated from a smear-ripened cheese.</title>
        <authorList>
            <consortium name="US DOE Joint Genome Institute (JGI-PGF)"/>
            <person name="Walter F."/>
            <person name="Albersmeier A."/>
            <person name="Kalinowski J."/>
            <person name="Ruckert C."/>
        </authorList>
    </citation>
    <scope>NUCLEOTIDE SEQUENCE</scope>
    <source>
        <strain evidence="2">CGMCC 1.15095</strain>
    </source>
</reference>
<dbReference type="EMBL" id="BMHK01000030">
    <property type="protein sequence ID" value="GGC11587.1"/>
    <property type="molecule type" value="Genomic_DNA"/>
</dbReference>
<accession>A0A916X6U3</accession>
<evidence type="ECO:0000259" key="1">
    <source>
        <dbReference type="Pfam" id="PF04326"/>
    </source>
</evidence>
<dbReference type="RefSeq" id="WP_188772664.1">
    <property type="nucleotide sequence ID" value="NZ_BMHK01000030.1"/>
</dbReference>
<dbReference type="AlphaFoldDB" id="A0A916X6U3"/>
<dbReference type="Pfam" id="PF13749">
    <property type="entry name" value="HATPase_c_4"/>
    <property type="match status" value="1"/>
</dbReference>
<keyword evidence="3" id="KW-1185">Reference proteome</keyword>
<evidence type="ECO:0000313" key="2">
    <source>
        <dbReference type="EMBL" id="GGC11587.1"/>
    </source>
</evidence>
<dbReference type="InterPro" id="IPR038475">
    <property type="entry name" value="RecG_C_sf"/>
</dbReference>
<protein>
    <submittedName>
        <fullName evidence="2">Transcriptional regulator</fullName>
    </submittedName>
</protein>
<dbReference type="Gene3D" id="3.30.950.30">
    <property type="entry name" value="Schlafen, AAA domain"/>
    <property type="match status" value="1"/>
</dbReference>
<dbReference type="InterPro" id="IPR038461">
    <property type="entry name" value="Schlafen_AlbA_2_dom_sf"/>
</dbReference>
<dbReference type="Pfam" id="PF04326">
    <property type="entry name" value="SLFN_AlbA_2"/>
    <property type="match status" value="1"/>
</dbReference>
<evidence type="ECO:0000313" key="3">
    <source>
        <dbReference type="Proteomes" id="UP000608154"/>
    </source>
</evidence>
<name>A0A916X6U3_9SPHN</name>
<sequence>MNEEQPGYLERLVRELTRLPAETEWLEFKENNAEPERIGKTISALSNAATLEGQDKAYLVWGVRDADHAIVGTNFVPGTAKKGNENLEAWLVRCLRPRLNIRFHSLAIDDLSVVLLEIPAAANEPTKFDGREWVRVGSTNQPLGDLGDKEAELWRQFDRRPFETLIAKSDCDGAQVVDLLDYRAYFDGVKVPLPEDRARILDRLAEDRLIAPNEAGHFDITNLGAILYARRLGDFPTISRKAVRVIVYRGRDRIQTEREQEGGRGYAAGFEGLMEWIDGQLPRNEQIGQALRQEVPLYPELAVRELVANALIHQDFSIDGTGPTVEIFAGRIEITNPGAPLIDLDRLLDHAPRSRNEGLARFMRRIGICEERGSGIDKVVFETEVHQLPAPVWEQQDHAFRVTLFAPKALRDMDRQEKIHACYLHACLRHVMRELVTNSSLRERFGVAPGNAATVSRIIKDTLGAGLIKPYEEGQANKNARYLPWWA</sequence>
<dbReference type="InterPro" id="IPR007421">
    <property type="entry name" value="Schlafen_AlbA_2_dom"/>
</dbReference>
<dbReference type="PANTHER" id="PTHR30595:SF6">
    <property type="entry name" value="SCHLAFEN ALBA-2 DOMAIN-CONTAINING PROTEIN"/>
    <property type="match status" value="1"/>
</dbReference>
<dbReference type="Gene3D" id="3.30.565.60">
    <property type="match status" value="1"/>
</dbReference>
<gene>
    <name evidence="2" type="ORF">GCM10011494_32980</name>
</gene>
<dbReference type="Proteomes" id="UP000608154">
    <property type="component" value="Unassembled WGS sequence"/>
</dbReference>
<organism evidence="2 3">
    <name type="scientific">Novosphingobium endophyticum</name>
    <dbReference type="NCBI Taxonomy" id="1955250"/>
    <lineage>
        <taxon>Bacteria</taxon>
        <taxon>Pseudomonadati</taxon>
        <taxon>Pseudomonadota</taxon>
        <taxon>Alphaproteobacteria</taxon>
        <taxon>Sphingomonadales</taxon>
        <taxon>Sphingomonadaceae</taxon>
        <taxon>Novosphingobium</taxon>
    </lineage>
</organism>
<proteinExistence type="predicted"/>
<reference evidence="2" key="2">
    <citation type="submission" date="2020-09" db="EMBL/GenBank/DDBJ databases">
        <authorList>
            <person name="Sun Q."/>
            <person name="Zhou Y."/>
        </authorList>
    </citation>
    <scope>NUCLEOTIDE SEQUENCE</scope>
    <source>
        <strain evidence="2">CGMCC 1.15095</strain>
    </source>
</reference>
<comment type="caution">
    <text evidence="2">The sequence shown here is derived from an EMBL/GenBank/DDBJ whole genome shotgun (WGS) entry which is preliminary data.</text>
</comment>
<feature type="domain" description="Schlafen AlbA-2" evidence="1">
    <location>
        <begin position="22"/>
        <end position="143"/>
    </location>
</feature>
<dbReference type="PANTHER" id="PTHR30595">
    <property type="entry name" value="GLPR-RELATED TRANSCRIPTIONAL REPRESSOR"/>
    <property type="match status" value="1"/>
</dbReference>